<proteinExistence type="predicted"/>
<dbReference type="EMBL" id="UASS01000018">
    <property type="protein sequence ID" value="SPX61204.1"/>
    <property type="molecule type" value="Genomic_DNA"/>
</dbReference>
<reference evidence="3 5" key="2">
    <citation type="submission" date="2018-06" db="EMBL/GenBank/DDBJ databases">
        <authorList>
            <consortium name="Pathogen Informatics"/>
            <person name="Doyle S."/>
        </authorList>
    </citation>
    <scope>NUCLEOTIDE SEQUENCE [LARGE SCALE GENOMIC DNA]</scope>
    <source>
        <strain evidence="3 5">NCTC12022</strain>
    </source>
</reference>
<keyword evidence="4" id="KW-1185">Reference proteome</keyword>
<evidence type="ECO:0000313" key="4">
    <source>
        <dbReference type="Proteomes" id="UP000054698"/>
    </source>
</evidence>
<gene>
    <name evidence="2" type="ORF">Lfee_0804</name>
    <name evidence="3" type="ORF">NCTC12022_01943</name>
</gene>
<evidence type="ECO:0000313" key="2">
    <source>
        <dbReference type="EMBL" id="KTD02649.1"/>
    </source>
</evidence>
<dbReference type="SUPFAM" id="SSF52402">
    <property type="entry name" value="Adenine nucleotide alpha hydrolases-like"/>
    <property type="match status" value="1"/>
</dbReference>
<sequence length="243" mass="27145">MQPIIIGNFGNHSLAAMQALIEKGLAGIHFVYVETGWAAASWATRVSACADYARKQGVVVHVLSAPATFAEMVIDRKQFPSQKFQWCAGFLKGLAILTHLDDLDPACEAYIVSGKRRFDSRRYANLQEFEQQDDLYQGRTLWYPLWQTGDDELGALIKRTGFRFLPHQSLECSPCIHANLDELKSLDAHALQRLNKLEQQINQTMFQQPITQLAQSSAEGKAKENLGLQQFDLGCGAPWGCGE</sequence>
<organism evidence="2 4">
    <name type="scientific">Legionella feeleii</name>
    <dbReference type="NCBI Taxonomy" id="453"/>
    <lineage>
        <taxon>Bacteria</taxon>
        <taxon>Pseudomonadati</taxon>
        <taxon>Pseudomonadota</taxon>
        <taxon>Gammaproteobacteria</taxon>
        <taxon>Legionellales</taxon>
        <taxon>Legionellaceae</taxon>
        <taxon>Legionella</taxon>
    </lineage>
</organism>
<dbReference type="GO" id="GO:0003824">
    <property type="term" value="F:catalytic activity"/>
    <property type="evidence" value="ECO:0007669"/>
    <property type="project" value="InterPro"/>
</dbReference>
<dbReference type="EMBL" id="LNYB01000023">
    <property type="protein sequence ID" value="KTD02649.1"/>
    <property type="molecule type" value="Genomic_DNA"/>
</dbReference>
<dbReference type="AlphaFoldDB" id="A0A0W0U559"/>
<name>A0A0W0U559_9GAMM</name>
<accession>A0A0W0U559</accession>
<evidence type="ECO:0000313" key="5">
    <source>
        <dbReference type="Proteomes" id="UP000251942"/>
    </source>
</evidence>
<dbReference type="STRING" id="453.Lfee_0804"/>
<dbReference type="OrthoDB" id="5614754at2"/>
<dbReference type="InterPro" id="IPR014729">
    <property type="entry name" value="Rossmann-like_a/b/a_fold"/>
</dbReference>
<dbReference type="Pfam" id="PF01507">
    <property type="entry name" value="PAPS_reduct"/>
    <property type="match status" value="1"/>
</dbReference>
<dbReference type="PATRIC" id="fig|453.4.peg.869"/>
<protein>
    <submittedName>
        <fullName evidence="2 3">Phosphoadenosine phosphosulfate reductase family</fullName>
    </submittedName>
</protein>
<evidence type="ECO:0000313" key="3">
    <source>
        <dbReference type="EMBL" id="SPX61204.1"/>
    </source>
</evidence>
<evidence type="ECO:0000259" key="1">
    <source>
        <dbReference type="Pfam" id="PF01507"/>
    </source>
</evidence>
<dbReference type="Gene3D" id="3.40.50.620">
    <property type="entry name" value="HUPs"/>
    <property type="match status" value="1"/>
</dbReference>
<dbReference type="RefSeq" id="WP_058444130.1">
    <property type="nucleotide sequence ID" value="NZ_CAAAHT010000014.1"/>
</dbReference>
<dbReference type="Proteomes" id="UP000251942">
    <property type="component" value="Unassembled WGS sequence"/>
</dbReference>
<reference evidence="2 4" key="1">
    <citation type="submission" date="2015-11" db="EMBL/GenBank/DDBJ databases">
        <title>Genomic analysis of 38 Legionella species identifies large and diverse effector repertoires.</title>
        <authorList>
            <person name="Burstein D."/>
            <person name="Amaro F."/>
            <person name="Zusman T."/>
            <person name="Lifshitz Z."/>
            <person name="Cohen O."/>
            <person name="Gilbert J.A."/>
            <person name="Pupko T."/>
            <person name="Shuman H.A."/>
            <person name="Segal G."/>
        </authorList>
    </citation>
    <scope>NUCLEOTIDE SEQUENCE [LARGE SCALE GENOMIC DNA]</scope>
    <source>
        <strain evidence="2 4">WO-44C</strain>
    </source>
</reference>
<feature type="domain" description="Phosphoadenosine phosphosulphate reductase" evidence="1">
    <location>
        <begin position="5"/>
        <end position="151"/>
    </location>
</feature>
<dbReference type="Proteomes" id="UP000054698">
    <property type="component" value="Unassembled WGS sequence"/>
</dbReference>
<dbReference type="InterPro" id="IPR002500">
    <property type="entry name" value="PAPS_reduct_dom"/>
</dbReference>